<dbReference type="InterPro" id="IPR010368">
    <property type="entry name" value="Com_YlbF"/>
</dbReference>
<evidence type="ECO:0000313" key="3">
    <source>
        <dbReference type="Proteomes" id="UP000199476"/>
    </source>
</evidence>
<feature type="coiled-coil region" evidence="1">
    <location>
        <begin position="51"/>
        <end position="78"/>
    </location>
</feature>
<dbReference type="Gene3D" id="1.20.1500.10">
    <property type="entry name" value="YheA/YmcA-like"/>
    <property type="match status" value="1"/>
</dbReference>
<accession>A0A1G9NHC6</accession>
<dbReference type="AlphaFoldDB" id="A0A1G9NHC6"/>
<dbReference type="RefSeq" id="WP_089760054.1">
    <property type="nucleotide sequence ID" value="NZ_FNGO01000010.1"/>
</dbReference>
<organism evidence="2 3">
    <name type="scientific">Halarsenatibacter silvermanii</name>
    <dbReference type="NCBI Taxonomy" id="321763"/>
    <lineage>
        <taxon>Bacteria</taxon>
        <taxon>Bacillati</taxon>
        <taxon>Bacillota</taxon>
        <taxon>Clostridia</taxon>
        <taxon>Halanaerobiales</taxon>
        <taxon>Halarsenatibacteraceae</taxon>
        <taxon>Halarsenatibacter</taxon>
    </lineage>
</organism>
<name>A0A1G9NHC6_9FIRM</name>
<keyword evidence="3" id="KW-1185">Reference proteome</keyword>
<evidence type="ECO:0000256" key="1">
    <source>
        <dbReference type="SAM" id="Coils"/>
    </source>
</evidence>
<sequence length="121" mass="14221">MTDVRELARELADALAGSDEYQEYLELKEKISGDEKTKKLLLDYREKLMEARSKQIQGEELDEELEQELQEIQRYVELNKPVQEYMEAEHRINELVNELHQIIFSDLEIGLEDEPAGPEVQ</sequence>
<dbReference type="STRING" id="321763.SAMN04488692_11079"/>
<keyword evidence="1" id="KW-0175">Coiled coil</keyword>
<evidence type="ECO:0000313" key="2">
    <source>
        <dbReference type="EMBL" id="SDL85978.1"/>
    </source>
</evidence>
<dbReference type="Proteomes" id="UP000199476">
    <property type="component" value="Unassembled WGS sequence"/>
</dbReference>
<reference evidence="2 3" key="1">
    <citation type="submission" date="2016-10" db="EMBL/GenBank/DDBJ databases">
        <authorList>
            <person name="de Groot N.N."/>
        </authorList>
    </citation>
    <scope>NUCLEOTIDE SEQUENCE [LARGE SCALE GENOMIC DNA]</scope>
    <source>
        <strain evidence="2 3">SLAS-1</strain>
    </source>
</reference>
<dbReference type="InterPro" id="IPR023378">
    <property type="entry name" value="YheA/YmcA-like_dom_sf"/>
</dbReference>
<protein>
    <submittedName>
        <fullName evidence="2">Cell fate regulator YlbF, YheA/YmcA/DUF963 family (Controls sporulation, competence, biofilm development)</fullName>
    </submittedName>
</protein>
<dbReference type="OrthoDB" id="9811402at2"/>
<dbReference type="Pfam" id="PF06133">
    <property type="entry name" value="Com_YlbF"/>
    <property type="match status" value="1"/>
</dbReference>
<dbReference type="EMBL" id="FNGO01000010">
    <property type="protein sequence ID" value="SDL85978.1"/>
    <property type="molecule type" value="Genomic_DNA"/>
</dbReference>
<proteinExistence type="predicted"/>
<gene>
    <name evidence="2" type="ORF">SAMN04488692_11079</name>
</gene>
<dbReference type="SUPFAM" id="SSF158622">
    <property type="entry name" value="YheA/YmcA-like"/>
    <property type="match status" value="1"/>
</dbReference>